<dbReference type="EMBL" id="CM055095">
    <property type="protein sequence ID" value="KAJ7559984.1"/>
    <property type="molecule type" value="Genomic_DNA"/>
</dbReference>
<evidence type="ECO:0000313" key="2">
    <source>
        <dbReference type="Proteomes" id="UP001162992"/>
    </source>
</evidence>
<evidence type="ECO:0000313" key="1">
    <source>
        <dbReference type="EMBL" id="KAJ7559984.1"/>
    </source>
</evidence>
<accession>A0ACC2E0I8</accession>
<reference evidence="2" key="1">
    <citation type="journal article" date="2024" name="Proc. Natl. Acad. Sci. U.S.A.">
        <title>Extraordinary preservation of gene collinearity over three hundred million years revealed in homosporous lycophytes.</title>
        <authorList>
            <person name="Li C."/>
            <person name="Wickell D."/>
            <person name="Kuo L.Y."/>
            <person name="Chen X."/>
            <person name="Nie B."/>
            <person name="Liao X."/>
            <person name="Peng D."/>
            <person name="Ji J."/>
            <person name="Jenkins J."/>
            <person name="Williams M."/>
            <person name="Shu S."/>
            <person name="Plott C."/>
            <person name="Barry K."/>
            <person name="Rajasekar S."/>
            <person name="Grimwood J."/>
            <person name="Han X."/>
            <person name="Sun S."/>
            <person name="Hou Z."/>
            <person name="He W."/>
            <person name="Dai G."/>
            <person name="Sun C."/>
            <person name="Schmutz J."/>
            <person name="Leebens-Mack J.H."/>
            <person name="Li F.W."/>
            <person name="Wang L."/>
        </authorList>
    </citation>
    <scope>NUCLEOTIDE SEQUENCE [LARGE SCALE GENOMIC DNA]</scope>
    <source>
        <strain evidence="2">cv. PW_Plant_1</strain>
    </source>
</reference>
<protein>
    <submittedName>
        <fullName evidence="1">Uncharacterized protein</fullName>
    </submittedName>
</protein>
<organism evidence="1 2">
    <name type="scientific">Diphasiastrum complanatum</name>
    <name type="common">Issler's clubmoss</name>
    <name type="synonym">Lycopodium complanatum</name>
    <dbReference type="NCBI Taxonomy" id="34168"/>
    <lineage>
        <taxon>Eukaryota</taxon>
        <taxon>Viridiplantae</taxon>
        <taxon>Streptophyta</taxon>
        <taxon>Embryophyta</taxon>
        <taxon>Tracheophyta</taxon>
        <taxon>Lycopodiopsida</taxon>
        <taxon>Lycopodiales</taxon>
        <taxon>Lycopodiaceae</taxon>
        <taxon>Lycopodioideae</taxon>
        <taxon>Diphasiastrum</taxon>
    </lineage>
</organism>
<name>A0ACC2E0I8_DIPCM</name>
<dbReference type="Proteomes" id="UP001162992">
    <property type="component" value="Chromosome 4"/>
</dbReference>
<comment type="caution">
    <text evidence="1">The sequence shown here is derived from an EMBL/GenBank/DDBJ whole genome shotgun (WGS) entry which is preliminary data.</text>
</comment>
<gene>
    <name evidence="1" type="ORF">O6H91_04G109800</name>
</gene>
<sequence length="232" mass="25437">MNLHVLRSATSCLCRPRLTQHLASRPLLTSSAPRGAAVADIANDGISHAFVESDFSARLAFHSDSLACGKALTWQEDACSQSVESDWADERVHPSNKVQKIVDDISSLNLVEVSELTFLLKKRFGICHVQTLPMGMGIVPGNWVPAASNHYPAKEDMKQTEKSSFNVKVEKYEAASKGRVVKEIRAFTSLGLRDARDLLNKSPALVKEGVSKEEAKRMIEKLQAVGATAFME</sequence>
<keyword evidence="2" id="KW-1185">Reference proteome</keyword>
<proteinExistence type="predicted"/>